<dbReference type="InterPro" id="IPR029063">
    <property type="entry name" value="SAM-dependent_MTases_sf"/>
</dbReference>
<evidence type="ECO:0000259" key="1">
    <source>
        <dbReference type="Pfam" id="PF08241"/>
    </source>
</evidence>
<dbReference type="InterPro" id="IPR013216">
    <property type="entry name" value="Methyltransf_11"/>
</dbReference>
<dbReference type="Pfam" id="PF08241">
    <property type="entry name" value="Methyltransf_11"/>
    <property type="match status" value="1"/>
</dbReference>
<comment type="caution">
    <text evidence="2">The sequence shown here is derived from an EMBL/GenBank/DDBJ whole genome shotgun (WGS) entry which is preliminary data.</text>
</comment>
<dbReference type="CDD" id="cd02440">
    <property type="entry name" value="AdoMet_MTases"/>
    <property type="match status" value="1"/>
</dbReference>
<dbReference type="STRING" id="1797197.A2Y75_03095"/>
<dbReference type="SUPFAM" id="SSF53335">
    <property type="entry name" value="S-adenosyl-L-methionine-dependent methyltransferases"/>
    <property type="match status" value="1"/>
</dbReference>
<evidence type="ECO:0000313" key="3">
    <source>
        <dbReference type="Proteomes" id="UP000177876"/>
    </source>
</evidence>
<evidence type="ECO:0000313" key="2">
    <source>
        <dbReference type="EMBL" id="OFW56122.1"/>
    </source>
</evidence>
<dbReference type="GO" id="GO:0008757">
    <property type="term" value="F:S-adenosylmethionine-dependent methyltransferase activity"/>
    <property type="evidence" value="ECO:0007669"/>
    <property type="project" value="InterPro"/>
</dbReference>
<name>A0A1F2WGY5_9ACTN</name>
<dbReference type="Gene3D" id="3.40.50.150">
    <property type="entry name" value="Vaccinia Virus protein VP39"/>
    <property type="match status" value="1"/>
</dbReference>
<reference evidence="2 3" key="1">
    <citation type="journal article" date="2016" name="Nat. Commun.">
        <title>Thousands of microbial genomes shed light on interconnected biogeochemical processes in an aquifer system.</title>
        <authorList>
            <person name="Anantharaman K."/>
            <person name="Brown C.T."/>
            <person name="Hug L.A."/>
            <person name="Sharon I."/>
            <person name="Castelle C.J."/>
            <person name="Probst A.J."/>
            <person name="Thomas B.C."/>
            <person name="Singh A."/>
            <person name="Wilkins M.J."/>
            <person name="Karaoz U."/>
            <person name="Brodie E.L."/>
            <person name="Williams K.H."/>
            <person name="Hubbard S.S."/>
            <person name="Banfield J.F."/>
        </authorList>
    </citation>
    <scope>NUCLEOTIDE SEQUENCE [LARGE SCALE GENOMIC DNA]</scope>
</reference>
<feature type="domain" description="Methyltransferase type 11" evidence="1">
    <location>
        <begin position="51"/>
        <end position="144"/>
    </location>
</feature>
<dbReference type="EMBL" id="MELK01000048">
    <property type="protein sequence ID" value="OFW56122.1"/>
    <property type="molecule type" value="Genomic_DNA"/>
</dbReference>
<sequence length="260" mass="30013">MFSDLPKEHYPDLILTGERTLPGVREENYWFQRHLVAYEYLLPLLTGKRVLDLGSGEGYGVDLLASRAAEAVGADLAPEAIYHARNTYLRPNLSFLYGDIYQLGLEDDSFDIVCSFQVLEHLHEPRRFAEEARRVLRPGGSCFISTPNRLIISPGRDKPINPFHIFEFDQIQFRDFMAACFDEVSLLGVFHARKLRLHDVVCRRNFSQFCLELPKRLESRFYNPLFIPSIRTSDFRIGENRLDEALDFIAIGKKRGNRIA</sequence>
<organism evidence="2 3">
    <name type="scientific">Candidatus Solincola sediminis</name>
    <dbReference type="NCBI Taxonomy" id="1797199"/>
    <lineage>
        <taxon>Bacteria</taxon>
        <taxon>Bacillati</taxon>
        <taxon>Actinomycetota</taxon>
        <taxon>Candidatus Geothermincolia</taxon>
        <taxon>Candidatus Geothermincolales</taxon>
        <taxon>Candidatus Geothermincolaceae</taxon>
        <taxon>Candidatus Solincola</taxon>
    </lineage>
</organism>
<gene>
    <name evidence="2" type="ORF">A2Y75_03095</name>
</gene>
<proteinExistence type="predicted"/>
<dbReference type="Proteomes" id="UP000177876">
    <property type="component" value="Unassembled WGS sequence"/>
</dbReference>
<accession>A0A1F2WGY5</accession>
<dbReference type="AlphaFoldDB" id="A0A1F2WGY5"/>
<dbReference type="PANTHER" id="PTHR43861">
    <property type="entry name" value="TRANS-ACONITATE 2-METHYLTRANSFERASE-RELATED"/>
    <property type="match status" value="1"/>
</dbReference>
<protein>
    <recommendedName>
        <fullName evidence="1">Methyltransferase type 11 domain-containing protein</fullName>
    </recommendedName>
</protein>